<sequence length="1154" mass="135766">MRKRSKIRGKTTRIPSPFDEDVHKTERSAVAVLMHWMREIIEKEKIDLGLPDVEAGAKDRKFPDTVIYESRRSRKVICVIEAKLPYYDIFNYDGLKKPAWEKANARKSKYFAVTNFQVLIWYNTEKVNKMLAEESQIVEKFTLSDISDIDDIENSRYSTSAKKALEIFLKKLFSVYTGKEPEPKQPVDDFLVFRLQEKIKVLAKYYREIIRDECHKKKEFSHKLQKWFAEQGWDFLWQDSDFSKVARQTAYLLVNKILFYNVLQTKRPSQLDPLEVPESLTKGSTLQIILQGFFDQVLKIDYEQIYTTDFIDTLAFPDDKTVVEEIKNLVNILKAYDFSKLGYDVIGRIFERLIPQEERHNLGQYFTNPDVVDLILKFCHHHENFKILDPACGAGTFLVRAYKHKQLMNQMLKHEEILSTLWGVDIAKFPAHLSTINLAINDLSIDQNYPNIIIDDFFNLIVGYDGFEAKNWRKRRALTLGKEEREIFIPRWFDCVVGNPPYTRQEEIPDIGVDKEKLIKNALIFANKKIANISKRAGIYAYFFIHGTKFLKDGGYFGFVVSNSWLDVDYGKGLQEFFLKNYKIITIIESKIERWFEEADINTCIVILQKCKNKKERDENIVRFVYLKKPLRHFIPPAQDMWEKQLERLNAIDKLIRTILAHNSFYENEDLRIYPKSQEELWEEGFDEEQNKYVGAKWGKYIRAPEIFFKIVEKGKGKLVPLKEVAEVRFGIKTGANEFFYLTEEDIKKWGIEKEFWMHKDKKGKVLPNYVIKSPRECKSIITKPEDLKYRVLMVHKDKKDLKGTNVLKYIKWGERQGFHKRPTCASRKRWYDLGIWDKPDLIWSDAYNDRYAVYNPYNMWADKRFFYIHINDKKFIPLIHGYFNSSIIPLIIEMDGITNLGEGAVYTNVYQLKRMLVPSKTGRKINQKLTDLLISLSKRNVLSIFEEFGAETKERCFLNTIKPDRRELDEIIMGDFLGLSEEEQLEVYRAVIDLVKSRVKKAKSVKKKKKTKEGLDLDLFIKTIKDKIGKDTLGRFYRERVIKSKISTKTVTLPTKKGKVKIEHEIFGFKLGSGRKHIECKTEEEARYLKIFLEAGLDTVKIPKQEPDLRQILPELAKLKERIDKIISEHISTIANARLRAKLEHLIWQEMVK</sequence>
<gene>
    <name evidence="7" type="ORF">ENI34_08580</name>
</gene>
<dbReference type="PROSITE" id="PS00092">
    <property type="entry name" value="N6_MTASE"/>
    <property type="match status" value="1"/>
</dbReference>
<name>A0A9C9EN56_UNCW3</name>
<dbReference type="InterPro" id="IPR029063">
    <property type="entry name" value="SAM-dependent_MTases_sf"/>
</dbReference>
<keyword evidence="3" id="KW-0949">S-adenosyl-L-methionine</keyword>
<evidence type="ECO:0000256" key="1">
    <source>
        <dbReference type="ARBA" id="ARBA00022603"/>
    </source>
</evidence>
<evidence type="ECO:0000259" key="5">
    <source>
        <dbReference type="Pfam" id="PF02384"/>
    </source>
</evidence>
<dbReference type="Pfam" id="PF22837">
    <property type="entry name" value="M_Eco57I_C"/>
    <property type="match status" value="1"/>
</dbReference>
<dbReference type="GO" id="GO:0003677">
    <property type="term" value="F:DNA binding"/>
    <property type="evidence" value="ECO:0007669"/>
    <property type="project" value="InterPro"/>
</dbReference>
<comment type="caution">
    <text evidence="7">The sequence shown here is derived from an EMBL/GenBank/DDBJ whole genome shotgun (WGS) entry which is preliminary data.</text>
</comment>
<dbReference type="SUPFAM" id="SSF53335">
    <property type="entry name" value="S-adenosyl-L-methionine-dependent methyltransferases"/>
    <property type="match status" value="1"/>
</dbReference>
<evidence type="ECO:0000259" key="6">
    <source>
        <dbReference type="Pfam" id="PF22837"/>
    </source>
</evidence>
<dbReference type="PANTHER" id="PTHR33841">
    <property type="entry name" value="DNA METHYLTRANSFERASE YEEA-RELATED"/>
    <property type="match status" value="1"/>
</dbReference>
<dbReference type="GO" id="GO:0009307">
    <property type="term" value="P:DNA restriction-modification system"/>
    <property type="evidence" value="ECO:0007669"/>
    <property type="project" value="UniProtKB-KW"/>
</dbReference>
<accession>A0A9C9EN56</accession>
<dbReference type="EMBL" id="DRIG01000092">
    <property type="protein sequence ID" value="HEC79178.1"/>
    <property type="molecule type" value="Genomic_DNA"/>
</dbReference>
<evidence type="ECO:0000256" key="3">
    <source>
        <dbReference type="ARBA" id="ARBA00022691"/>
    </source>
</evidence>
<dbReference type="GO" id="GO:0032259">
    <property type="term" value="P:methylation"/>
    <property type="evidence" value="ECO:0007669"/>
    <property type="project" value="UniProtKB-KW"/>
</dbReference>
<evidence type="ECO:0000313" key="8">
    <source>
        <dbReference type="Proteomes" id="UP000885826"/>
    </source>
</evidence>
<keyword evidence="2" id="KW-0808">Transferase</keyword>
<keyword evidence="4" id="KW-0680">Restriction system</keyword>
<dbReference type="AlphaFoldDB" id="A0A9C9EN56"/>
<proteinExistence type="predicted"/>
<feature type="domain" description="Type II methyltransferase M.Eco57I C-terminal" evidence="6">
    <location>
        <begin position="714"/>
        <end position="872"/>
    </location>
</feature>
<dbReference type="InterPro" id="IPR054520">
    <property type="entry name" value="M_Eco57I_C"/>
</dbReference>
<dbReference type="InterPro" id="IPR002052">
    <property type="entry name" value="DNA_methylase_N6_adenine_CS"/>
</dbReference>
<dbReference type="GO" id="GO:0008170">
    <property type="term" value="F:N-methyltransferase activity"/>
    <property type="evidence" value="ECO:0007669"/>
    <property type="project" value="InterPro"/>
</dbReference>
<dbReference type="Gene3D" id="3.40.50.150">
    <property type="entry name" value="Vaccinia Virus protein VP39"/>
    <property type="match status" value="1"/>
</dbReference>
<dbReference type="GO" id="GO:0009007">
    <property type="term" value="F:site-specific DNA-methyltransferase (adenine-specific) activity"/>
    <property type="evidence" value="ECO:0007669"/>
    <property type="project" value="UniProtKB-EC"/>
</dbReference>
<dbReference type="Proteomes" id="UP000885826">
    <property type="component" value="Unassembled WGS sequence"/>
</dbReference>
<organism evidence="7 8">
    <name type="scientific">candidate division WOR-3 bacterium</name>
    <dbReference type="NCBI Taxonomy" id="2052148"/>
    <lineage>
        <taxon>Bacteria</taxon>
        <taxon>Bacteria division WOR-3</taxon>
    </lineage>
</organism>
<evidence type="ECO:0000313" key="7">
    <source>
        <dbReference type="EMBL" id="HEC79178.1"/>
    </source>
</evidence>
<feature type="domain" description="DNA methylase adenine-specific" evidence="5">
    <location>
        <begin position="343"/>
        <end position="633"/>
    </location>
</feature>
<dbReference type="PANTHER" id="PTHR33841:SF5">
    <property type="entry name" value="DNA METHYLASE (MODIFICATION METHYLASE) (METHYLTRANSFERASE)-RELATED"/>
    <property type="match status" value="1"/>
</dbReference>
<evidence type="ECO:0000256" key="2">
    <source>
        <dbReference type="ARBA" id="ARBA00022679"/>
    </source>
</evidence>
<dbReference type="InterPro" id="IPR003356">
    <property type="entry name" value="DNA_methylase_A-5"/>
</dbReference>
<protein>
    <submittedName>
        <fullName evidence="7">SAM-dependent DNA methyltransferase</fullName>
    </submittedName>
</protein>
<dbReference type="PRINTS" id="PR00507">
    <property type="entry name" value="N12N6MTFRASE"/>
</dbReference>
<reference evidence="7" key="1">
    <citation type="journal article" date="2020" name="mSystems">
        <title>Genome- and Community-Level Interaction Insights into Carbon Utilization and Element Cycling Functions of Hydrothermarchaeota in Hydrothermal Sediment.</title>
        <authorList>
            <person name="Zhou Z."/>
            <person name="Liu Y."/>
            <person name="Xu W."/>
            <person name="Pan J."/>
            <person name="Luo Z.H."/>
            <person name="Li M."/>
        </authorList>
    </citation>
    <scope>NUCLEOTIDE SEQUENCE</scope>
    <source>
        <strain evidence="7">HyVt-388</strain>
    </source>
</reference>
<evidence type="ECO:0000256" key="4">
    <source>
        <dbReference type="ARBA" id="ARBA00022747"/>
    </source>
</evidence>
<dbReference type="InterPro" id="IPR050953">
    <property type="entry name" value="N4_N6_ade-DNA_methylase"/>
</dbReference>
<keyword evidence="1 7" id="KW-0489">Methyltransferase</keyword>
<dbReference type="Pfam" id="PF02384">
    <property type="entry name" value="N6_Mtase"/>
    <property type="match status" value="1"/>
</dbReference>